<evidence type="ECO:0000313" key="5">
    <source>
        <dbReference type="Proteomes" id="UP000799772"/>
    </source>
</evidence>
<dbReference type="Pfam" id="PF02567">
    <property type="entry name" value="PhzC-PhzF"/>
    <property type="match status" value="1"/>
</dbReference>
<gene>
    <name evidence="4" type="ORF">NA57DRAFT_71097</name>
</gene>
<keyword evidence="5" id="KW-1185">Reference proteome</keyword>
<dbReference type="Gene3D" id="3.10.310.10">
    <property type="entry name" value="Diaminopimelate Epimerase, Chain A, domain 1"/>
    <property type="match status" value="2"/>
</dbReference>
<dbReference type="AlphaFoldDB" id="A0A9P4IV70"/>
<keyword evidence="2" id="KW-0413">Isomerase</keyword>
<feature type="active site" evidence="3">
    <location>
        <position position="61"/>
    </location>
</feature>
<dbReference type="Proteomes" id="UP000799772">
    <property type="component" value="Unassembled WGS sequence"/>
</dbReference>
<reference evidence="4" key="1">
    <citation type="journal article" date="2020" name="Stud. Mycol.">
        <title>101 Dothideomycetes genomes: a test case for predicting lifestyles and emergence of pathogens.</title>
        <authorList>
            <person name="Haridas S."/>
            <person name="Albert R."/>
            <person name="Binder M."/>
            <person name="Bloem J."/>
            <person name="Labutti K."/>
            <person name="Salamov A."/>
            <person name="Andreopoulos B."/>
            <person name="Baker S."/>
            <person name="Barry K."/>
            <person name="Bills G."/>
            <person name="Bluhm B."/>
            <person name="Cannon C."/>
            <person name="Castanera R."/>
            <person name="Culley D."/>
            <person name="Daum C."/>
            <person name="Ezra D."/>
            <person name="Gonzalez J."/>
            <person name="Henrissat B."/>
            <person name="Kuo A."/>
            <person name="Liang C."/>
            <person name="Lipzen A."/>
            <person name="Lutzoni F."/>
            <person name="Magnuson J."/>
            <person name="Mondo S."/>
            <person name="Nolan M."/>
            <person name="Ohm R."/>
            <person name="Pangilinan J."/>
            <person name="Park H.-J."/>
            <person name="Ramirez L."/>
            <person name="Alfaro M."/>
            <person name="Sun H."/>
            <person name="Tritt A."/>
            <person name="Yoshinaga Y."/>
            <person name="Zwiers L.-H."/>
            <person name="Turgeon B."/>
            <person name="Goodwin S."/>
            <person name="Spatafora J."/>
            <person name="Crous P."/>
            <person name="Grigoriev I."/>
        </authorList>
    </citation>
    <scope>NUCLEOTIDE SEQUENCE</scope>
    <source>
        <strain evidence="4">CBS 133067</strain>
    </source>
</reference>
<evidence type="ECO:0000256" key="3">
    <source>
        <dbReference type="PIRSR" id="PIRSR016184-1"/>
    </source>
</evidence>
<comment type="caution">
    <text evidence="4">The sequence shown here is derived from an EMBL/GenBank/DDBJ whole genome shotgun (WGS) entry which is preliminary data.</text>
</comment>
<name>A0A9P4IV70_9PEZI</name>
<evidence type="ECO:0000313" key="4">
    <source>
        <dbReference type="EMBL" id="KAF2104896.1"/>
    </source>
</evidence>
<dbReference type="InterPro" id="IPR003719">
    <property type="entry name" value="Phenazine_PhzF-like"/>
</dbReference>
<proteinExistence type="inferred from homology"/>
<dbReference type="SUPFAM" id="SSF54506">
    <property type="entry name" value="Diaminopimelate epimerase-like"/>
    <property type="match status" value="1"/>
</dbReference>
<protein>
    <submittedName>
        <fullName evidence="4">Diaminopimelate epimerase-like protein</fullName>
    </submittedName>
</protein>
<comment type="similarity">
    <text evidence="1">Belongs to the PhzF family.</text>
</comment>
<dbReference type="GO" id="GO:0005737">
    <property type="term" value="C:cytoplasm"/>
    <property type="evidence" value="ECO:0007669"/>
    <property type="project" value="TreeGrafter"/>
</dbReference>
<dbReference type="PANTHER" id="PTHR13774">
    <property type="entry name" value="PHENAZINE BIOSYNTHESIS PROTEIN"/>
    <property type="match status" value="1"/>
</dbReference>
<dbReference type="GO" id="GO:0016853">
    <property type="term" value="F:isomerase activity"/>
    <property type="evidence" value="ECO:0007669"/>
    <property type="project" value="UniProtKB-KW"/>
</dbReference>
<evidence type="ECO:0000256" key="1">
    <source>
        <dbReference type="ARBA" id="ARBA00008270"/>
    </source>
</evidence>
<dbReference type="EMBL" id="ML978121">
    <property type="protein sequence ID" value="KAF2104896.1"/>
    <property type="molecule type" value="Genomic_DNA"/>
</dbReference>
<evidence type="ECO:0000256" key="2">
    <source>
        <dbReference type="ARBA" id="ARBA00023235"/>
    </source>
</evidence>
<sequence length="315" mass="33960">MAHQRDSSTGVAHVFRYVIYDTMTDRPYSGNSTPIFILDDSKPWPEDSILQTVSSEMNQAEHSFVRRDSGNTYTARWFTPIAEERFCGHGTVGIALALAEHTRSTSFTIKTKIGITISIEVAPPSNKGGPFTPAHVTMQFPEDAVTPGSVTDSTKRAFAEALGISVNDIVAIAENEIKDIIVELPPHRDFSARAMAIDPKAMLKASPPGTRSQVITSAGRGTRGADFFKRVFAFGGEDQATGSTYASLAPYWGAKLGKSNLVAEQISLRGGGAEMHWDAEKKTVSVVAKGVKVGQGEFWVPLRPPNAGSGFQAKL</sequence>
<accession>A0A9P4IV70</accession>
<dbReference type="PIRSF" id="PIRSF016184">
    <property type="entry name" value="PhzC_PhzF"/>
    <property type="match status" value="1"/>
</dbReference>
<dbReference type="OrthoDB" id="412383at2759"/>
<dbReference type="PANTHER" id="PTHR13774:SF17">
    <property type="entry name" value="PHENAZINE BIOSYNTHESIS-LIKE DOMAIN-CONTAINING PROTEIN"/>
    <property type="match status" value="1"/>
</dbReference>
<organism evidence="4 5">
    <name type="scientific">Rhizodiscina lignyota</name>
    <dbReference type="NCBI Taxonomy" id="1504668"/>
    <lineage>
        <taxon>Eukaryota</taxon>
        <taxon>Fungi</taxon>
        <taxon>Dikarya</taxon>
        <taxon>Ascomycota</taxon>
        <taxon>Pezizomycotina</taxon>
        <taxon>Dothideomycetes</taxon>
        <taxon>Pleosporomycetidae</taxon>
        <taxon>Aulographales</taxon>
        <taxon>Rhizodiscinaceae</taxon>
        <taxon>Rhizodiscina</taxon>
    </lineage>
</organism>